<accession>A0AB34JW47</accession>
<evidence type="ECO:0000313" key="2">
    <source>
        <dbReference type="Proteomes" id="UP001515480"/>
    </source>
</evidence>
<dbReference type="AlphaFoldDB" id="A0AB34JW47"/>
<gene>
    <name evidence="1" type="ORF">AB1Y20_020014</name>
</gene>
<name>A0AB34JW47_PRYPA</name>
<dbReference type="Proteomes" id="UP001515480">
    <property type="component" value="Unassembled WGS sequence"/>
</dbReference>
<evidence type="ECO:0000313" key="1">
    <source>
        <dbReference type="EMBL" id="KAL1525143.1"/>
    </source>
</evidence>
<protein>
    <submittedName>
        <fullName evidence="1">Uncharacterized protein</fullName>
    </submittedName>
</protein>
<reference evidence="1 2" key="1">
    <citation type="journal article" date="2024" name="Science">
        <title>Giant polyketide synthase enzymes in the biosynthesis of giant marine polyether toxins.</title>
        <authorList>
            <person name="Fallon T.R."/>
            <person name="Shende V.V."/>
            <person name="Wierzbicki I.H."/>
            <person name="Pendleton A.L."/>
            <person name="Watervoot N.F."/>
            <person name="Auber R.P."/>
            <person name="Gonzalez D.J."/>
            <person name="Wisecaver J.H."/>
            <person name="Moore B.S."/>
        </authorList>
    </citation>
    <scope>NUCLEOTIDE SEQUENCE [LARGE SCALE GENOMIC DNA]</scope>
    <source>
        <strain evidence="1 2">12B1</strain>
    </source>
</reference>
<proteinExistence type="predicted"/>
<organism evidence="1 2">
    <name type="scientific">Prymnesium parvum</name>
    <name type="common">Toxic golden alga</name>
    <dbReference type="NCBI Taxonomy" id="97485"/>
    <lineage>
        <taxon>Eukaryota</taxon>
        <taxon>Haptista</taxon>
        <taxon>Haptophyta</taxon>
        <taxon>Prymnesiophyceae</taxon>
        <taxon>Prymnesiales</taxon>
        <taxon>Prymnesiaceae</taxon>
        <taxon>Prymnesium</taxon>
    </lineage>
</organism>
<sequence>MTPTNPWHTMWVEAPLIRQAPRKLHSHLSPPHPGGHMHCPLLSSQYPAPQSFELVHLATRSPALSLRESGGIWGQRGRRPSMRMHGARRAALAPPLLVFMKDALVRGVESFA</sequence>
<comment type="caution">
    <text evidence="1">The sequence shown here is derived from an EMBL/GenBank/DDBJ whole genome shotgun (WGS) entry which is preliminary data.</text>
</comment>
<keyword evidence="2" id="KW-1185">Reference proteome</keyword>
<dbReference type="EMBL" id="JBGBPQ010000004">
    <property type="protein sequence ID" value="KAL1525143.1"/>
    <property type="molecule type" value="Genomic_DNA"/>
</dbReference>